<dbReference type="EMBL" id="JAKJXO020000015">
    <property type="protein sequence ID" value="KAL1595852.1"/>
    <property type="molecule type" value="Genomic_DNA"/>
</dbReference>
<organism evidence="1 2">
    <name type="scientific">Paraconiothyrium brasiliense</name>
    <dbReference type="NCBI Taxonomy" id="300254"/>
    <lineage>
        <taxon>Eukaryota</taxon>
        <taxon>Fungi</taxon>
        <taxon>Dikarya</taxon>
        <taxon>Ascomycota</taxon>
        <taxon>Pezizomycotina</taxon>
        <taxon>Dothideomycetes</taxon>
        <taxon>Pleosporomycetidae</taxon>
        <taxon>Pleosporales</taxon>
        <taxon>Massarineae</taxon>
        <taxon>Didymosphaeriaceae</taxon>
        <taxon>Paraconiothyrium</taxon>
    </lineage>
</organism>
<evidence type="ECO:0000313" key="2">
    <source>
        <dbReference type="Proteomes" id="UP001521785"/>
    </source>
</evidence>
<name>A0ABR3QUL8_9PLEO</name>
<evidence type="ECO:0000313" key="1">
    <source>
        <dbReference type="EMBL" id="KAL1595852.1"/>
    </source>
</evidence>
<keyword evidence="2" id="KW-1185">Reference proteome</keyword>
<sequence length="89" mass="10027">MSDTFNVEDVVEYAKGRHNILDPTIDANDSPHDCTLLVVTGPDDTDPLEELKQKAMGAGHIVSRDAVKNRGQYFTQIAQWWRLLRLTTS</sequence>
<gene>
    <name evidence="1" type="ORF">SLS60_009542</name>
</gene>
<protein>
    <submittedName>
        <fullName evidence="1">Uncharacterized protein</fullName>
    </submittedName>
</protein>
<accession>A0ABR3QUL8</accession>
<reference evidence="1 2" key="1">
    <citation type="submission" date="2024-02" db="EMBL/GenBank/DDBJ databases">
        <title>De novo assembly and annotation of 12 fungi associated with fruit tree decline syndrome in Ontario, Canada.</title>
        <authorList>
            <person name="Sulman M."/>
            <person name="Ellouze W."/>
            <person name="Ilyukhin E."/>
        </authorList>
    </citation>
    <scope>NUCLEOTIDE SEQUENCE [LARGE SCALE GENOMIC DNA]</scope>
    <source>
        <strain evidence="1 2">M42-189</strain>
    </source>
</reference>
<proteinExistence type="predicted"/>
<dbReference type="Proteomes" id="UP001521785">
    <property type="component" value="Unassembled WGS sequence"/>
</dbReference>
<comment type="caution">
    <text evidence="1">The sequence shown here is derived from an EMBL/GenBank/DDBJ whole genome shotgun (WGS) entry which is preliminary data.</text>
</comment>